<reference evidence="1 2" key="1">
    <citation type="submission" date="2013-08" db="EMBL/GenBank/DDBJ databases">
        <title>Flavobacterium limnosediminis JC2902 genome sequencing.</title>
        <authorList>
            <person name="Lee K."/>
            <person name="Yi H."/>
            <person name="Park S."/>
            <person name="Chun J."/>
        </authorList>
    </citation>
    <scope>NUCLEOTIDE SEQUENCE [LARGE SCALE GENOMIC DNA]</scope>
    <source>
        <strain evidence="1 2">JC2902</strain>
    </source>
</reference>
<dbReference type="eggNOG" id="ENOG5032RMQ">
    <property type="taxonomic scope" value="Bacteria"/>
</dbReference>
<dbReference type="AlphaFoldDB" id="V6SRQ2"/>
<dbReference type="OrthoDB" id="1027344at2"/>
<dbReference type="PATRIC" id="fig|1341181.4.peg.701"/>
<evidence type="ECO:0000313" key="1">
    <source>
        <dbReference type="EMBL" id="ESU29311.1"/>
    </source>
</evidence>
<proteinExistence type="predicted"/>
<evidence type="ECO:0008006" key="3">
    <source>
        <dbReference type="Google" id="ProtNLM"/>
    </source>
</evidence>
<dbReference type="EMBL" id="AVGG01000002">
    <property type="protein sequence ID" value="ESU29311.1"/>
    <property type="molecule type" value="Genomic_DNA"/>
</dbReference>
<organism evidence="1 2">
    <name type="scientific">Flavobacterium limnosediminis JC2902</name>
    <dbReference type="NCBI Taxonomy" id="1341181"/>
    <lineage>
        <taxon>Bacteria</taxon>
        <taxon>Pseudomonadati</taxon>
        <taxon>Bacteroidota</taxon>
        <taxon>Flavobacteriia</taxon>
        <taxon>Flavobacteriales</taxon>
        <taxon>Flavobacteriaceae</taxon>
        <taxon>Flavobacterium</taxon>
    </lineage>
</organism>
<dbReference type="RefSeq" id="WP_023578379.1">
    <property type="nucleotide sequence ID" value="NZ_AVGG01000002.1"/>
</dbReference>
<name>V6SRQ2_9FLAO</name>
<evidence type="ECO:0000313" key="2">
    <source>
        <dbReference type="Proteomes" id="UP000018004"/>
    </source>
</evidence>
<keyword evidence="2" id="KW-1185">Reference proteome</keyword>
<dbReference type="Proteomes" id="UP000018004">
    <property type="component" value="Unassembled WGS sequence"/>
</dbReference>
<protein>
    <recommendedName>
        <fullName evidence="3">Peptidase M56 domain-containing protein</fullName>
    </recommendedName>
</protein>
<gene>
    <name evidence="1" type="ORF">FLJC2902T_07070</name>
</gene>
<sequence>MILLVIKYLTPKGFRGITVYPFVFLKDKKDREDVVMLNHEEIHIRQQIEMLIVPFFLWYFIEYLIRWMQYKNRHTAYRNISFEREAYANEKDPGYLQQRFFWNFLKYV</sequence>
<dbReference type="STRING" id="1341181.FLJC2902T_07070"/>
<comment type="caution">
    <text evidence="1">The sequence shown here is derived from an EMBL/GenBank/DDBJ whole genome shotgun (WGS) entry which is preliminary data.</text>
</comment>
<accession>V6SRQ2</accession>